<evidence type="ECO:0000259" key="5">
    <source>
        <dbReference type="Pfam" id="PF04198"/>
    </source>
</evidence>
<dbReference type="GO" id="GO:0006352">
    <property type="term" value="P:DNA-templated transcription initiation"/>
    <property type="evidence" value="ECO:0007669"/>
    <property type="project" value="InterPro"/>
</dbReference>
<dbReference type="AlphaFoldDB" id="A0A1H5NEL1"/>
<sequence length="308" mass="32843">METLYQAARMYYLEDVNQAQIAENMKVSRPTVSRLLTEARRIGMVKIEVVHPSMAVTDSLAAELAEALGLEKVYLADADQSGRLGAGLAPAVGEAIRDMGLAPGDILLASSGRTIYELAGAPLPKLPGVIVVPTVGGQTEPEPWYQTNEIARSIAEQTGARPAFLWTQALPAPEMFALLQHDPDFQRIQRLWESAKGALLGIGAPPTTRSSISRFIPKDDDSLSRAAGDISLNFFDADGAEIHFPGSGNMITTPPALLRSIPCAVGVAVGAEKVRSIIGGANTKYFRRLVTDVQTAKAILDVVHSATA</sequence>
<organism evidence="7 8">
    <name type="scientific">Arthrobacter alpinus</name>
    <dbReference type="NCBI Taxonomy" id="656366"/>
    <lineage>
        <taxon>Bacteria</taxon>
        <taxon>Bacillati</taxon>
        <taxon>Actinomycetota</taxon>
        <taxon>Actinomycetes</taxon>
        <taxon>Micrococcales</taxon>
        <taxon>Micrococcaceae</taxon>
        <taxon>Arthrobacter</taxon>
    </lineage>
</organism>
<dbReference type="SUPFAM" id="SSF100950">
    <property type="entry name" value="NagB/RpiA/CoA transferase-like"/>
    <property type="match status" value="1"/>
</dbReference>
<gene>
    <name evidence="7" type="ORF">SAMN04489740_3634</name>
</gene>
<dbReference type="SUPFAM" id="SSF88659">
    <property type="entry name" value="Sigma3 and sigma4 domains of RNA polymerase sigma factors"/>
    <property type="match status" value="1"/>
</dbReference>
<dbReference type="InterPro" id="IPR013324">
    <property type="entry name" value="RNA_pol_sigma_r3/r4-like"/>
</dbReference>
<dbReference type="InterPro" id="IPR037171">
    <property type="entry name" value="NagB/RpiA_transferase-like"/>
</dbReference>
<dbReference type="GO" id="GO:0030246">
    <property type="term" value="F:carbohydrate binding"/>
    <property type="evidence" value="ECO:0007669"/>
    <property type="project" value="InterPro"/>
</dbReference>
<dbReference type="GO" id="GO:0003677">
    <property type="term" value="F:DNA binding"/>
    <property type="evidence" value="ECO:0007669"/>
    <property type="project" value="UniProtKB-KW"/>
</dbReference>
<protein>
    <submittedName>
        <fullName evidence="7">DNA-binding transcriptional regulator LsrR, DeoR family</fullName>
    </submittedName>
</protein>
<dbReference type="InterPro" id="IPR007630">
    <property type="entry name" value="RNA_pol_sigma70_r4"/>
</dbReference>
<dbReference type="Pfam" id="PF04545">
    <property type="entry name" value="Sigma70_r4"/>
    <property type="match status" value="1"/>
</dbReference>
<name>A0A1H5NEL1_9MICC</name>
<reference evidence="7 8" key="1">
    <citation type="submission" date="2016-10" db="EMBL/GenBank/DDBJ databases">
        <authorList>
            <person name="de Groot N.N."/>
        </authorList>
    </citation>
    <scope>NUCLEOTIDE SEQUENCE [LARGE SCALE GENOMIC DNA]</scope>
    <source>
        <strain evidence="7 8">DSM 22274</strain>
    </source>
</reference>
<feature type="domain" description="Sugar-binding" evidence="5">
    <location>
        <begin position="59"/>
        <end position="300"/>
    </location>
</feature>
<dbReference type="InterPro" id="IPR007324">
    <property type="entry name" value="Sugar-bd_dom_put"/>
</dbReference>
<keyword evidence="4" id="KW-0804">Transcription</keyword>
<dbReference type="PANTHER" id="PTHR34294">
    <property type="entry name" value="TRANSCRIPTIONAL REGULATOR-RELATED"/>
    <property type="match status" value="1"/>
</dbReference>
<evidence type="ECO:0000256" key="2">
    <source>
        <dbReference type="ARBA" id="ARBA00023015"/>
    </source>
</evidence>
<evidence type="ECO:0000256" key="4">
    <source>
        <dbReference type="ARBA" id="ARBA00023163"/>
    </source>
</evidence>
<evidence type="ECO:0000313" key="7">
    <source>
        <dbReference type="EMBL" id="SEE99924.1"/>
    </source>
</evidence>
<dbReference type="Gene3D" id="1.10.10.60">
    <property type="entry name" value="Homeodomain-like"/>
    <property type="match status" value="1"/>
</dbReference>
<feature type="domain" description="RNA polymerase sigma-70 region 4" evidence="6">
    <location>
        <begin position="9"/>
        <end position="41"/>
    </location>
</feature>
<dbReference type="EMBL" id="FNTV01000001">
    <property type="protein sequence ID" value="SEE99924.1"/>
    <property type="molecule type" value="Genomic_DNA"/>
</dbReference>
<keyword evidence="2" id="KW-0805">Transcription regulation</keyword>
<accession>A0A1H5NEL1</accession>
<evidence type="ECO:0000256" key="1">
    <source>
        <dbReference type="ARBA" id="ARBA00010466"/>
    </source>
</evidence>
<dbReference type="Pfam" id="PF04198">
    <property type="entry name" value="Sugar-bind"/>
    <property type="match status" value="1"/>
</dbReference>
<dbReference type="GO" id="GO:0003700">
    <property type="term" value="F:DNA-binding transcription factor activity"/>
    <property type="evidence" value="ECO:0007669"/>
    <property type="project" value="InterPro"/>
</dbReference>
<evidence type="ECO:0000259" key="6">
    <source>
        <dbReference type="Pfam" id="PF04545"/>
    </source>
</evidence>
<keyword evidence="3 7" id="KW-0238">DNA-binding</keyword>
<evidence type="ECO:0000256" key="3">
    <source>
        <dbReference type="ARBA" id="ARBA00023125"/>
    </source>
</evidence>
<dbReference type="PANTHER" id="PTHR34294:SF1">
    <property type="entry name" value="TRANSCRIPTIONAL REGULATOR LSRR"/>
    <property type="match status" value="1"/>
</dbReference>
<proteinExistence type="inferred from homology"/>
<comment type="similarity">
    <text evidence="1">Belongs to the SorC transcriptional regulatory family.</text>
</comment>
<dbReference type="InterPro" id="IPR051054">
    <property type="entry name" value="SorC_transcr_regulators"/>
</dbReference>
<evidence type="ECO:0000313" key="8">
    <source>
        <dbReference type="Proteomes" id="UP000182725"/>
    </source>
</evidence>
<dbReference type="Gene3D" id="3.40.50.1360">
    <property type="match status" value="1"/>
</dbReference>
<dbReference type="Proteomes" id="UP000182725">
    <property type="component" value="Unassembled WGS sequence"/>
</dbReference>